<evidence type="ECO:0000259" key="1">
    <source>
        <dbReference type="Pfam" id="PF00144"/>
    </source>
</evidence>
<reference evidence="4" key="1">
    <citation type="submission" date="2017-06" db="EMBL/GenBank/DDBJ databases">
        <authorList>
            <person name="Varghese N."/>
            <person name="Submissions S."/>
        </authorList>
    </citation>
    <scope>NUCLEOTIDE SEQUENCE [LARGE SCALE GENOMIC DNA]</scope>
    <source>
        <strain evidence="4">DSM 27993</strain>
    </source>
</reference>
<dbReference type="InterPro" id="IPR050491">
    <property type="entry name" value="AmpC-like"/>
</dbReference>
<gene>
    <name evidence="3" type="ORF">SAMN04488111_1089</name>
</gene>
<dbReference type="OrthoDB" id="1522765at2"/>
<dbReference type="PANTHER" id="PTHR46825">
    <property type="entry name" value="D-ALANYL-D-ALANINE-CARBOXYPEPTIDASE/ENDOPEPTIDASE AMPH"/>
    <property type="match status" value="1"/>
</dbReference>
<evidence type="ECO:0000313" key="3">
    <source>
        <dbReference type="EMBL" id="SNR38286.1"/>
    </source>
</evidence>
<dbReference type="AlphaFoldDB" id="A0A238VVI0"/>
<dbReference type="EMBL" id="FZNX01000001">
    <property type="protein sequence ID" value="SNR38286.1"/>
    <property type="molecule type" value="Genomic_DNA"/>
</dbReference>
<feature type="domain" description="Peptidase S12 Pab87-related C-terminal" evidence="2">
    <location>
        <begin position="409"/>
        <end position="504"/>
    </location>
</feature>
<proteinExistence type="predicted"/>
<dbReference type="SUPFAM" id="SSF56601">
    <property type="entry name" value="beta-lactamase/transpeptidase-like"/>
    <property type="match status" value="1"/>
</dbReference>
<dbReference type="InterPro" id="IPR021860">
    <property type="entry name" value="Peptidase_S12_Pab87-rel_C"/>
</dbReference>
<dbReference type="Proteomes" id="UP000198412">
    <property type="component" value="Unassembled WGS sequence"/>
</dbReference>
<name>A0A238VVI0_9FLAO</name>
<organism evidence="3 4">
    <name type="scientific">Lutibacter flavus</name>
    <dbReference type="NCBI Taxonomy" id="691689"/>
    <lineage>
        <taxon>Bacteria</taxon>
        <taxon>Pseudomonadati</taxon>
        <taxon>Bacteroidota</taxon>
        <taxon>Flavobacteriia</taxon>
        <taxon>Flavobacteriales</taxon>
        <taxon>Flavobacteriaceae</taxon>
        <taxon>Lutibacter</taxon>
    </lineage>
</organism>
<dbReference type="RefSeq" id="WP_089377373.1">
    <property type="nucleotide sequence ID" value="NZ_FZNX01000001.1"/>
</dbReference>
<feature type="domain" description="Beta-lactamase-related" evidence="1">
    <location>
        <begin position="29"/>
        <end position="363"/>
    </location>
</feature>
<sequence length="509" mass="58552">MKFFKLFILLSFVSITLFSQTKEQLNHLDTYFQKSLDEWQVPGMAIAIVNADSIVFSKGYGFANIIKKTKVDNHTLFAVASNSKAFTAAAIAKLIEEGKLNWDDKVIDYLPYFKMYNDYVTANFTITDLLCHRSGLETFSGDLLWYGTTLTAEEIIAAQKYLKPKYEFRTTFGYSNIAYLTAGIIIEKISGKSWQEYIKNNFIDPLEMNRTLTSTTQIKKTTNVATPYYYENEKNQELNWVNWDNIAPAGAIISSVNDFSKWLQLNINKGNFKETSFFNENSFNKLTTPHVNFEVGKNTENVHFKSYGLGWNLQDYEGVKIISHGGGYDGMISKSFFIPGKELGVVILTNSLNWVPSALTKKILEVLITNNLNGNDWSANYLNYKKSSDSIAIVKHNKSELQRGKLNKNHFELKKYTGVFKDIMYGTVTVSEQNNLLHFKMDATPIFYAYLNHWNHHIFTFRFPKHLSSLPEGKLWFDLNKNGEITKLHIDVPNPDFDFTEFEFIKQLK</sequence>
<protein>
    <submittedName>
        <fullName evidence="3">CubicO group peptidase, beta-lactamase class C family</fullName>
    </submittedName>
</protein>
<evidence type="ECO:0000313" key="4">
    <source>
        <dbReference type="Proteomes" id="UP000198412"/>
    </source>
</evidence>
<keyword evidence="4" id="KW-1185">Reference proteome</keyword>
<dbReference type="PANTHER" id="PTHR46825:SF15">
    <property type="entry name" value="BETA-LACTAMASE-RELATED DOMAIN-CONTAINING PROTEIN"/>
    <property type="match status" value="1"/>
</dbReference>
<evidence type="ECO:0000259" key="2">
    <source>
        <dbReference type="Pfam" id="PF11954"/>
    </source>
</evidence>
<dbReference type="Gene3D" id="3.40.710.10">
    <property type="entry name" value="DD-peptidase/beta-lactamase superfamily"/>
    <property type="match status" value="1"/>
</dbReference>
<dbReference type="InterPro" id="IPR012338">
    <property type="entry name" value="Beta-lactam/transpept-like"/>
</dbReference>
<accession>A0A238VVI0</accession>
<dbReference type="InterPro" id="IPR001466">
    <property type="entry name" value="Beta-lactam-related"/>
</dbReference>
<dbReference type="Pfam" id="PF00144">
    <property type="entry name" value="Beta-lactamase"/>
    <property type="match status" value="1"/>
</dbReference>
<dbReference type="Gene3D" id="2.40.128.600">
    <property type="match status" value="1"/>
</dbReference>
<dbReference type="Pfam" id="PF11954">
    <property type="entry name" value="DUF3471"/>
    <property type="match status" value="1"/>
</dbReference>